<evidence type="ECO:0000313" key="4">
    <source>
        <dbReference type="Proteomes" id="UP000321820"/>
    </source>
</evidence>
<keyword evidence="2" id="KW-1133">Transmembrane helix</keyword>
<proteinExistence type="predicted"/>
<reference evidence="3 4" key="1">
    <citation type="submission" date="2019-08" db="EMBL/GenBank/DDBJ databases">
        <title>Complete genome sequence of Terriglobus albidus strain ORNL.</title>
        <authorList>
            <person name="Podar M."/>
        </authorList>
    </citation>
    <scope>NUCLEOTIDE SEQUENCE [LARGE SCALE GENOMIC DNA]</scope>
    <source>
        <strain evidence="3 4">ORNL</strain>
    </source>
</reference>
<evidence type="ECO:0000256" key="2">
    <source>
        <dbReference type="SAM" id="Phobius"/>
    </source>
</evidence>
<evidence type="ECO:0000313" key="3">
    <source>
        <dbReference type="EMBL" id="QEE27346.1"/>
    </source>
</evidence>
<feature type="transmembrane region" description="Helical" evidence="2">
    <location>
        <begin position="6"/>
        <end position="24"/>
    </location>
</feature>
<dbReference type="RefSeq" id="WP_147646539.1">
    <property type="nucleotide sequence ID" value="NZ_CP042806.1"/>
</dbReference>
<dbReference type="EMBL" id="CP042806">
    <property type="protein sequence ID" value="QEE27346.1"/>
    <property type="molecule type" value="Genomic_DNA"/>
</dbReference>
<sequence>MDLDLLLMRGLDELAVVFLCLFFYRRFRYRWNKRRGKSRWGFYPSTAAVGNALQELQTMAQPQVQYVLEEKLDEPAEDDDEAGPDDPTAHLRKQAKRIRRGERIERLTVRLR</sequence>
<accession>A0A5B9EBF0</accession>
<keyword evidence="2" id="KW-0472">Membrane</keyword>
<dbReference type="KEGG" id="talb:FTW19_04550"/>
<dbReference type="OrthoDB" id="123475at2"/>
<dbReference type="Proteomes" id="UP000321820">
    <property type="component" value="Chromosome"/>
</dbReference>
<name>A0A5B9EBF0_9BACT</name>
<organism evidence="3 4">
    <name type="scientific">Terriglobus albidus</name>
    <dbReference type="NCBI Taxonomy" id="1592106"/>
    <lineage>
        <taxon>Bacteria</taxon>
        <taxon>Pseudomonadati</taxon>
        <taxon>Acidobacteriota</taxon>
        <taxon>Terriglobia</taxon>
        <taxon>Terriglobales</taxon>
        <taxon>Acidobacteriaceae</taxon>
        <taxon>Terriglobus</taxon>
    </lineage>
</organism>
<evidence type="ECO:0000256" key="1">
    <source>
        <dbReference type="SAM" id="MobiDB-lite"/>
    </source>
</evidence>
<feature type="compositionally biased region" description="Acidic residues" evidence="1">
    <location>
        <begin position="75"/>
        <end position="84"/>
    </location>
</feature>
<dbReference type="AlphaFoldDB" id="A0A5B9EBF0"/>
<keyword evidence="4" id="KW-1185">Reference proteome</keyword>
<feature type="region of interest" description="Disordered" evidence="1">
    <location>
        <begin position="70"/>
        <end position="96"/>
    </location>
</feature>
<keyword evidence="2" id="KW-0812">Transmembrane</keyword>
<protein>
    <submittedName>
        <fullName evidence="3">Uncharacterized protein</fullName>
    </submittedName>
</protein>
<gene>
    <name evidence="3" type="ORF">FTW19_04550</name>
</gene>